<organism evidence="2 3">
    <name type="scientific">Sphenostylis stenocarpa</name>
    <dbReference type="NCBI Taxonomy" id="92480"/>
    <lineage>
        <taxon>Eukaryota</taxon>
        <taxon>Viridiplantae</taxon>
        <taxon>Streptophyta</taxon>
        <taxon>Embryophyta</taxon>
        <taxon>Tracheophyta</taxon>
        <taxon>Spermatophyta</taxon>
        <taxon>Magnoliopsida</taxon>
        <taxon>eudicotyledons</taxon>
        <taxon>Gunneridae</taxon>
        <taxon>Pentapetalae</taxon>
        <taxon>rosids</taxon>
        <taxon>fabids</taxon>
        <taxon>Fabales</taxon>
        <taxon>Fabaceae</taxon>
        <taxon>Papilionoideae</taxon>
        <taxon>50 kb inversion clade</taxon>
        <taxon>NPAAA clade</taxon>
        <taxon>indigoferoid/millettioid clade</taxon>
        <taxon>Phaseoleae</taxon>
        <taxon>Sphenostylis</taxon>
    </lineage>
</organism>
<dbReference type="AlphaFoldDB" id="A0AA87B8X8"/>
<dbReference type="Proteomes" id="UP001189624">
    <property type="component" value="Chromosome 10"/>
</dbReference>
<evidence type="ECO:0000259" key="1">
    <source>
        <dbReference type="Pfam" id="PF04685"/>
    </source>
</evidence>
<dbReference type="InterPro" id="IPR012341">
    <property type="entry name" value="6hp_glycosidase-like_sf"/>
</dbReference>
<evidence type="ECO:0000313" key="3">
    <source>
        <dbReference type="Proteomes" id="UP001189624"/>
    </source>
</evidence>
<dbReference type="Gramene" id="rna-AYBTSS11_LOCUS28702">
    <property type="protein sequence ID" value="CAJ1976564.1"/>
    <property type="gene ID" value="gene-AYBTSS11_LOCUS28702"/>
</dbReference>
<dbReference type="GO" id="GO:0008422">
    <property type="term" value="F:beta-glucosidase activity"/>
    <property type="evidence" value="ECO:0007669"/>
    <property type="project" value="TreeGrafter"/>
</dbReference>
<feature type="domain" description="Glycosyl-hydrolase family 116 catalytic region" evidence="1">
    <location>
        <begin position="139"/>
        <end position="228"/>
    </location>
</feature>
<dbReference type="Gene3D" id="1.50.10.10">
    <property type="match status" value="1"/>
</dbReference>
<name>A0AA87B8X8_9FABA</name>
<dbReference type="SUPFAM" id="SSF48208">
    <property type="entry name" value="Six-hairpin glycosidases"/>
    <property type="match status" value="1"/>
</dbReference>
<proteinExistence type="predicted"/>
<keyword evidence="3" id="KW-1185">Reference proteome</keyword>
<dbReference type="Pfam" id="PF04685">
    <property type="entry name" value="DUF608"/>
    <property type="match status" value="2"/>
</dbReference>
<accession>A0AA87B8X8</accession>
<dbReference type="PANTHER" id="PTHR12654:SF0">
    <property type="entry name" value="NON-LYSOSOMAL GLUCOSYLCERAMIDASE"/>
    <property type="match status" value="1"/>
</dbReference>
<reference evidence="2" key="1">
    <citation type="submission" date="2023-10" db="EMBL/GenBank/DDBJ databases">
        <authorList>
            <person name="Domelevo Entfellner J.-B."/>
        </authorList>
    </citation>
    <scope>NUCLEOTIDE SEQUENCE</scope>
</reference>
<dbReference type="InterPro" id="IPR006775">
    <property type="entry name" value="GH116_catalytic"/>
</dbReference>
<gene>
    <name evidence="2" type="ORF">AYBTSS11_LOCUS28702</name>
</gene>
<sequence>MRLNKNFRRFGPLNASETEINREIAFNSAEKFNIFGSVLRDFARAVLCEDGRKVKFLAEGNWGIRKVYGAAPHDLGTYDPCKWKDLNPKFVLQVYRDFAATSDLQFRIDVWPAVRAAMEYMDQFDRDGDGLIENDGGSSGNSKSIQADQLAGQWYTASSGLPSLFEDSKIKSALRKVYDFNVMKVKGGRMGSVNGMHPNGKVDETCMQSREVWTGVTYGVACWNGRRGLHHCRGDISSRLVLVSDSRGMDNGWTLQVAHVHEAPGHLGYAICNNRPKAILEAPKINIMDRIHLSPVIGGFSRNETDVRKIVTKATCFSNSVFHSAC</sequence>
<dbReference type="EMBL" id="OY731407">
    <property type="protein sequence ID" value="CAJ1976564.1"/>
    <property type="molecule type" value="Genomic_DNA"/>
</dbReference>
<dbReference type="PANTHER" id="PTHR12654">
    <property type="entry name" value="BILE ACID BETA-GLUCOSIDASE-RELATED"/>
    <property type="match status" value="1"/>
</dbReference>
<feature type="domain" description="Glycosyl-hydrolase family 116 catalytic region" evidence="1">
    <location>
        <begin position="37"/>
        <end position="137"/>
    </location>
</feature>
<dbReference type="InterPro" id="IPR052566">
    <property type="entry name" value="Non-lysos_glucosylceramidase"/>
</dbReference>
<evidence type="ECO:0000313" key="2">
    <source>
        <dbReference type="EMBL" id="CAJ1976564.1"/>
    </source>
</evidence>
<protein>
    <recommendedName>
        <fullName evidence="1">Glycosyl-hydrolase family 116 catalytic region domain-containing protein</fullName>
    </recommendedName>
</protein>
<dbReference type="InterPro" id="IPR008928">
    <property type="entry name" value="6-hairpin_glycosidase_sf"/>
</dbReference>
<dbReference type="GO" id="GO:0005975">
    <property type="term" value="P:carbohydrate metabolic process"/>
    <property type="evidence" value="ECO:0007669"/>
    <property type="project" value="InterPro"/>
</dbReference>